<keyword evidence="5" id="KW-1185">Reference proteome</keyword>
<dbReference type="PANTHER" id="PTHR12526:SF510">
    <property type="entry name" value="D-INOSITOL 3-PHOSPHATE GLYCOSYLTRANSFERASE"/>
    <property type="match status" value="1"/>
</dbReference>
<accession>A0ABP9B1I7</accession>
<protein>
    <recommendedName>
        <fullName evidence="1">D-inositol 3-phosphate glycosyltransferase</fullName>
    </recommendedName>
</protein>
<proteinExistence type="predicted"/>
<dbReference type="Proteomes" id="UP001501147">
    <property type="component" value="Unassembled WGS sequence"/>
</dbReference>
<reference evidence="5" key="1">
    <citation type="journal article" date="2019" name="Int. J. Syst. Evol. Microbiol.">
        <title>The Global Catalogue of Microorganisms (GCM) 10K type strain sequencing project: providing services to taxonomists for standard genome sequencing and annotation.</title>
        <authorList>
            <consortium name="The Broad Institute Genomics Platform"/>
            <consortium name="The Broad Institute Genome Sequencing Center for Infectious Disease"/>
            <person name="Wu L."/>
            <person name="Ma J."/>
        </authorList>
    </citation>
    <scope>NUCLEOTIDE SEQUENCE [LARGE SCALE GENOMIC DNA]</scope>
    <source>
        <strain evidence="5">JCM 18324</strain>
    </source>
</reference>
<evidence type="ECO:0000256" key="1">
    <source>
        <dbReference type="ARBA" id="ARBA00021292"/>
    </source>
</evidence>
<organism evidence="4 5">
    <name type="scientific">Streptomyces sanyensis</name>
    <dbReference type="NCBI Taxonomy" id="568869"/>
    <lineage>
        <taxon>Bacteria</taxon>
        <taxon>Bacillati</taxon>
        <taxon>Actinomycetota</taxon>
        <taxon>Actinomycetes</taxon>
        <taxon>Kitasatosporales</taxon>
        <taxon>Streptomycetaceae</taxon>
        <taxon>Streptomyces</taxon>
    </lineage>
</organism>
<evidence type="ECO:0000256" key="3">
    <source>
        <dbReference type="ARBA" id="ARBA00022679"/>
    </source>
</evidence>
<comment type="caution">
    <text evidence="4">The sequence shown here is derived from an EMBL/GenBank/DDBJ whole genome shotgun (WGS) entry which is preliminary data.</text>
</comment>
<evidence type="ECO:0000313" key="4">
    <source>
        <dbReference type="EMBL" id="GAA4789288.1"/>
    </source>
</evidence>
<dbReference type="EMBL" id="BAABJV010000014">
    <property type="protein sequence ID" value="GAA4789288.1"/>
    <property type="molecule type" value="Genomic_DNA"/>
</dbReference>
<dbReference type="Gene3D" id="3.40.50.2000">
    <property type="entry name" value="Glycogen Phosphorylase B"/>
    <property type="match status" value="1"/>
</dbReference>
<gene>
    <name evidence="4" type="ORF">GCM10023329_45790</name>
</gene>
<evidence type="ECO:0000256" key="2">
    <source>
        <dbReference type="ARBA" id="ARBA00022676"/>
    </source>
</evidence>
<name>A0ABP9B1I7_9ACTN</name>
<dbReference type="SUPFAM" id="SSF53756">
    <property type="entry name" value="UDP-Glycosyltransferase/glycogen phosphorylase"/>
    <property type="match status" value="1"/>
</dbReference>
<keyword evidence="2" id="KW-0328">Glycosyltransferase</keyword>
<evidence type="ECO:0000313" key="5">
    <source>
        <dbReference type="Proteomes" id="UP001501147"/>
    </source>
</evidence>
<keyword evidence="3" id="KW-0808">Transferase</keyword>
<sequence length="373" mass="39449">MAADPRVPRVLILTGEPLDGPEGPASDLARGLVRAMPYAEYLWLRRWWGTSGTSAPGRAAGGRALPLVTRGRPLSRPLWAQVAAVGAAASHRVDLVHAVIPVGSGFATFSRLWPRLAARRPVLHTVPSVVDPAHLWGARPLGRTVAMSGATAQVLAAAGFGPVDVVGPVLRLGPWPPRPRARRTPPMVLALGDGGSEEALLAAGVAARAGARFQLVLVANGQGGGGHAGRPDEDALRAIAAREGLLDMEVLRRISDMPGLLAAADVLLYVPRALVGRADVPAPVLQALATGRPVILSDLPQFAALHDTVLRGPVADPHRTGHLLRELLDRPWWWEHLAERGRAVVEERFAPERAAEAYADLYRELLVGGGQGA</sequence>
<dbReference type="RefSeq" id="WP_345615321.1">
    <property type="nucleotide sequence ID" value="NZ_BAABJV010000014.1"/>
</dbReference>
<dbReference type="PANTHER" id="PTHR12526">
    <property type="entry name" value="GLYCOSYLTRANSFERASE"/>
    <property type="match status" value="1"/>
</dbReference>